<evidence type="ECO:0000313" key="4">
    <source>
        <dbReference type="Proteomes" id="UP000030669"/>
    </source>
</evidence>
<accession>S7PS44</accession>
<evidence type="ECO:0000313" key="3">
    <source>
        <dbReference type="EMBL" id="EPQ50213.1"/>
    </source>
</evidence>
<dbReference type="eggNOG" id="ENOG502SNT8">
    <property type="taxonomic scope" value="Eukaryota"/>
</dbReference>
<dbReference type="RefSeq" id="XP_007871332.1">
    <property type="nucleotide sequence ID" value="XM_007873141.1"/>
</dbReference>
<dbReference type="OrthoDB" id="2690740at2759"/>
<dbReference type="KEGG" id="gtr:GLOTRDRAFT_134150"/>
<proteinExistence type="predicted"/>
<keyword evidence="2" id="KW-1133">Transmembrane helix</keyword>
<feature type="compositionally biased region" description="Basic residues" evidence="1">
    <location>
        <begin position="62"/>
        <end position="72"/>
    </location>
</feature>
<dbReference type="Gene3D" id="3.60.130.30">
    <property type="match status" value="1"/>
</dbReference>
<keyword evidence="2" id="KW-0812">Transmembrane</keyword>
<dbReference type="HOGENOM" id="CLU_366397_0_0_1"/>
<reference evidence="3 4" key="1">
    <citation type="journal article" date="2012" name="Science">
        <title>The Paleozoic origin of enzymatic lignin decomposition reconstructed from 31 fungal genomes.</title>
        <authorList>
            <person name="Floudas D."/>
            <person name="Binder M."/>
            <person name="Riley R."/>
            <person name="Barry K."/>
            <person name="Blanchette R.A."/>
            <person name="Henrissat B."/>
            <person name="Martinez A.T."/>
            <person name="Otillar R."/>
            <person name="Spatafora J.W."/>
            <person name="Yadav J.S."/>
            <person name="Aerts A."/>
            <person name="Benoit I."/>
            <person name="Boyd A."/>
            <person name="Carlson A."/>
            <person name="Copeland A."/>
            <person name="Coutinho P.M."/>
            <person name="de Vries R.P."/>
            <person name="Ferreira P."/>
            <person name="Findley K."/>
            <person name="Foster B."/>
            <person name="Gaskell J."/>
            <person name="Glotzer D."/>
            <person name="Gorecki P."/>
            <person name="Heitman J."/>
            <person name="Hesse C."/>
            <person name="Hori C."/>
            <person name="Igarashi K."/>
            <person name="Jurgens J.A."/>
            <person name="Kallen N."/>
            <person name="Kersten P."/>
            <person name="Kohler A."/>
            <person name="Kuees U."/>
            <person name="Kumar T.K.A."/>
            <person name="Kuo A."/>
            <person name="LaButti K."/>
            <person name="Larrondo L.F."/>
            <person name="Lindquist E."/>
            <person name="Ling A."/>
            <person name="Lombard V."/>
            <person name="Lucas S."/>
            <person name="Lundell T."/>
            <person name="Martin R."/>
            <person name="McLaughlin D.J."/>
            <person name="Morgenstern I."/>
            <person name="Morin E."/>
            <person name="Murat C."/>
            <person name="Nagy L.G."/>
            <person name="Nolan M."/>
            <person name="Ohm R.A."/>
            <person name="Patyshakuliyeva A."/>
            <person name="Rokas A."/>
            <person name="Ruiz-Duenas F.J."/>
            <person name="Sabat G."/>
            <person name="Salamov A."/>
            <person name="Samejima M."/>
            <person name="Schmutz J."/>
            <person name="Slot J.C."/>
            <person name="St John F."/>
            <person name="Stenlid J."/>
            <person name="Sun H."/>
            <person name="Sun S."/>
            <person name="Syed K."/>
            <person name="Tsang A."/>
            <person name="Wiebenga A."/>
            <person name="Young D."/>
            <person name="Pisabarro A."/>
            <person name="Eastwood D.C."/>
            <person name="Martin F."/>
            <person name="Cullen D."/>
            <person name="Grigoriev I.V."/>
            <person name="Hibbett D.S."/>
        </authorList>
    </citation>
    <scope>NUCLEOTIDE SEQUENCE [LARGE SCALE GENOMIC DNA]</scope>
    <source>
        <strain evidence="3 4">ATCC 11539</strain>
    </source>
</reference>
<dbReference type="GeneID" id="19302933"/>
<dbReference type="OMA" id="YLATRIH"/>
<keyword evidence="4" id="KW-1185">Reference proteome</keyword>
<name>S7PS44_GLOTA</name>
<dbReference type="STRING" id="670483.S7PS44"/>
<protein>
    <submittedName>
        <fullName evidence="3">Uncharacterized protein</fullName>
    </submittedName>
</protein>
<dbReference type="Proteomes" id="UP000030669">
    <property type="component" value="Unassembled WGS sequence"/>
</dbReference>
<evidence type="ECO:0000256" key="1">
    <source>
        <dbReference type="SAM" id="MobiDB-lite"/>
    </source>
</evidence>
<feature type="region of interest" description="Disordered" evidence="1">
    <location>
        <begin position="54"/>
        <end position="92"/>
    </location>
</feature>
<dbReference type="EMBL" id="KB469325">
    <property type="protein sequence ID" value="EPQ50213.1"/>
    <property type="molecule type" value="Genomic_DNA"/>
</dbReference>
<gene>
    <name evidence="3" type="ORF">GLOTRDRAFT_134150</name>
</gene>
<organism evidence="3 4">
    <name type="scientific">Gloeophyllum trabeum (strain ATCC 11539 / FP-39264 / Madison 617)</name>
    <name type="common">Brown rot fungus</name>
    <dbReference type="NCBI Taxonomy" id="670483"/>
    <lineage>
        <taxon>Eukaryota</taxon>
        <taxon>Fungi</taxon>
        <taxon>Dikarya</taxon>
        <taxon>Basidiomycota</taxon>
        <taxon>Agaricomycotina</taxon>
        <taxon>Agaricomycetes</taxon>
        <taxon>Gloeophyllales</taxon>
        <taxon>Gloeophyllaceae</taxon>
        <taxon>Gloeophyllum</taxon>
    </lineage>
</organism>
<keyword evidence="2" id="KW-0472">Membrane</keyword>
<sequence>MASNQDPINQVYLTLTPTEATELQKLLGRSLSRKSNSTLGGVFERLQAYGTGMASKALTSGRHARERSRSGKGKPYERQNPPGGAGAGQQGGAHINWDCARGTVNFLAQRWQQVNVAVGIHSDSGPFFGRLASFIRSECSRNSFPSAVHSVLYNSSGASALAYPKEESLSGLVRRVQLSEVKSARASFAVLIDQLRLAALIETLGNIGDVYDKEVSQWPDAPSSRTFYDWVAEGYRVAALAAGGSIYLILLVSLGGMKSMISAMAGDVAHAIGNTLRAPEAGSAIGDIIRTTLVPIVQALRFIAPFDLSALLPTPFLLKKGLPGGVDAGDIRASDCFMDSFQLTHFKLVERDQEVWRQILLVPHRWNCFNTNISSNYANYANYANIANFFAVSYTISFSFINTPFITFALAINSARATAGAGRYSFNYDYWTDRQRELAKEALLNPPSTFEGFCEELSTLYEGGTKIDKDKYLYVPRNQLPMGANAVRLESLSGDLEALLCTAMPESLRQALNNGIAAALGSSGVLKERDWEEDGLFEALHFAWYNRYSTKGNTSANNVHPCLSKREGIERTNHFQFTPRTSTEARKFPNIYENLVSALCDVFAWVEGTIRKLVGRDIEIQMEVSNSLPLNSRVPLFPFTGLVFNFNAASKAHRDKNDLGFCLVLPFGDYKGGHLCLQEQGWVIDLQPGDFLIFRSSGTTHFNLRYKGIRGSIVGHTDKEFLSWLGDFNGWKDNIYLSAKRREGFDEGQIVGEGEDILRHF</sequence>
<feature type="transmembrane region" description="Helical" evidence="2">
    <location>
        <begin position="234"/>
        <end position="254"/>
    </location>
</feature>
<evidence type="ECO:0000256" key="2">
    <source>
        <dbReference type="SAM" id="Phobius"/>
    </source>
</evidence>
<dbReference type="AlphaFoldDB" id="S7PS44"/>